<sequence length="562" mass="59213">MSTSTRHRSRSLGGRRRLATAAVAAMTAAILAACGSGSGGGAAAGDSADGSSAGKPVPGGRLKIAFWNDLQACIDPNQVYWIESRSLDRNIADSLTDQDPKTGKIVPWLATSWTVNADATEYTFKLRDGVTFSDGTKLDANAVKTAYDGTVALGPRSTLGVTYLAGYKATTVVDPSTVKVEFSTPNAAFLQATSTTTLAVLSPATYKETPEARCAGKIVGSGAFTLDSYSAAKSAKLTRRAGYAWPSSLVANKGEAYLAGIDVSYIAEDSVRVGSLTNGTLDIAWPRQPISSADQDVIKASGGRIETRALPGISTNLYPNVTGDRPLGDLAVRRALYKALDLPSYTKTIFWDGYPVAKSPLTSTTPYVADESAKLAHDPAGAAKLLDGAGWTLGSDGYRHKDGRKLTLVALTQAGTPGDQLVQDQLKKVGIDYQIKVVTASQFTPTAAKGDYDLVPGYLTRADPSVLGSLLNAAGSTFYTAKFSQDAATAAKVSDLFGKGLSTVNAEARGGVYQQLQDYLIDNGLVFPIADRVQVIGLTKKVHGFAWTSESFLRANDLWLSK</sequence>
<dbReference type="GO" id="GO:1904680">
    <property type="term" value="F:peptide transmembrane transporter activity"/>
    <property type="evidence" value="ECO:0007669"/>
    <property type="project" value="TreeGrafter"/>
</dbReference>
<dbReference type="SUPFAM" id="SSF53850">
    <property type="entry name" value="Periplasmic binding protein-like II"/>
    <property type="match status" value="1"/>
</dbReference>
<dbReference type="Gene3D" id="3.10.105.10">
    <property type="entry name" value="Dipeptide-binding Protein, Domain 3"/>
    <property type="match status" value="1"/>
</dbReference>
<evidence type="ECO:0000256" key="1">
    <source>
        <dbReference type="ARBA" id="ARBA00005695"/>
    </source>
</evidence>
<dbReference type="Pfam" id="PF00496">
    <property type="entry name" value="SBP_bac_5"/>
    <property type="match status" value="1"/>
</dbReference>
<dbReference type="InterPro" id="IPR030678">
    <property type="entry name" value="Peptide/Ni-bd"/>
</dbReference>
<proteinExistence type="inferred from homology"/>
<gene>
    <name evidence="6" type="ORF">FRACA_870019</name>
</gene>
<feature type="signal peptide" evidence="4">
    <location>
        <begin position="1"/>
        <end position="32"/>
    </location>
</feature>
<keyword evidence="7" id="KW-1185">Reference proteome</keyword>
<reference evidence="6 7" key="1">
    <citation type="submission" date="2017-06" db="EMBL/GenBank/DDBJ databases">
        <authorList>
            <person name="Kim H.J."/>
            <person name="Triplett B.A."/>
        </authorList>
    </citation>
    <scope>NUCLEOTIDE SEQUENCE [LARGE SCALE GENOMIC DNA]</scope>
    <source>
        <strain evidence="6">FRACA_ARgP5</strain>
    </source>
</reference>
<dbReference type="OrthoDB" id="9046151at2"/>
<dbReference type="PANTHER" id="PTHR30290:SF9">
    <property type="entry name" value="OLIGOPEPTIDE-BINDING PROTEIN APPA"/>
    <property type="match status" value="1"/>
</dbReference>
<keyword evidence="2" id="KW-0813">Transport</keyword>
<dbReference type="EMBL" id="FZMO01000555">
    <property type="protein sequence ID" value="SNQ51944.1"/>
    <property type="molecule type" value="Genomic_DNA"/>
</dbReference>
<evidence type="ECO:0000256" key="4">
    <source>
        <dbReference type="SAM" id="SignalP"/>
    </source>
</evidence>
<comment type="similarity">
    <text evidence="1">Belongs to the bacterial solute-binding protein 5 family.</text>
</comment>
<dbReference type="Gene3D" id="3.40.190.10">
    <property type="entry name" value="Periplasmic binding protein-like II"/>
    <property type="match status" value="1"/>
</dbReference>
<dbReference type="AlphaFoldDB" id="A0A2I2L1Z9"/>
<evidence type="ECO:0000256" key="2">
    <source>
        <dbReference type="ARBA" id="ARBA00022448"/>
    </source>
</evidence>
<dbReference type="PROSITE" id="PS51257">
    <property type="entry name" value="PROKAR_LIPOPROTEIN"/>
    <property type="match status" value="1"/>
</dbReference>
<accession>A0A2I2L1Z9</accession>
<feature type="domain" description="Solute-binding protein family 5" evidence="5">
    <location>
        <begin position="104"/>
        <end position="471"/>
    </location>
</feature>
<feature type="chain" id="PRO_5039575132" evidence="4">
    <location>
        <begin position="33"/>
        <end position="562"/>
    </location>
</feature>
<dbReference type="GO" id="GO:0043190">
    <property type="term" value="C:ATP-binding cassette (ABC) transporter complex"/>
    <property type="evidence" value="ECO:0007669"/>
    <property type="project" value="InterPro"/>
</dbReference>
<dbReference type="PIRSF" id="PIRSF002741">
    <property type="entry name" value="MppA"/>
    <property type="match status" value="1"/>
</dbReference>
<dbReference type="RefSeq" id="WP_101836210.1">
    <property type="nucleotide sequence ID" value="NZ_FZMO01000555.1"/>
</dbReference>
<evidence type="ECO:0000256" key="3">
    <source>
        <dbReference type="ARBA" id="ARBA00022729"/>
    </source>
</evidence>
<dbReference type="GO" id="GO:0042597">
    <property type="term" value="C:periplasmic space"/>
    <property type="evidence" value="ECO:0007669"/>
    <property type="project" value="UniProtKB-ARBA"/>
</dbReference>
<protein>
    <submittedName>
        <fullName evidence="6">ABC-type dipeptide transport system, periplasmic component</fullName>
    </submittedName>
</protein>
<evidence type="ECO:0000313" key="7">
    <source>
        <dbReference type="Proteomes" id="UP000234331"/>
    </source>
</evidence>
<dbReference type="CDD" id="cd08492">
    <property type="entry name" value="PBP2_NikA_DppA_OppA_like_15"/>
    <property type="match status" value="1"/>
</dbReference>
<dbReference type="Proteomes" id="UP000234331">
    <property type="component" value="Unassembled WGS sequence"/>
</dbReference>
<dbReference type="InterPro" id="IPR039424">
    <property type="entry name" value="SBP_5"/>
</dbReference>
<name>A0A2I2L1Z9_9ACTN</name>
<evidence type="ECO:0000259" key="5">
    <source>
        <dbReference type="Pfam" id="PF00496"/>
    </source>
</evidence>
<keyword evidence="3 4" id="KW-0732">Signal</keyword>
<evidence type="ECO:0000313" key="6">
    <source>
        <dbReference type="EMBL" id="SNQ51944.1"/>
    </source>
</evidence>
<dbReference type="InterPro" id="IPR000914">
    <property type="entry name" value="SBP_5_dom"/>
</dbReference>
<dbReference type="PANTHER" id="PTHR30290">
    <property type="entry name" value="PERIPLASMIC BINDING COMPONENT OF ABC TRANSPORTER"/>
    <property type="match status" value="1"/>
</dbReference>
<organism evidence="6 7">
    <name type="scientific">Frankia canadensis</name>
    <dbReference type="NCBI Taxonomy" id="1836972"/>
    <lineage>
        <taxon>Bacteria</taxon>
        <taxon>Bacillati</taxon>
        <taxon>Actinomycetota</taxon>
        <taxon>Actinomycetes</taxon>
        <taxon>Frankiales</taxon>
        <taxon>Frankiaceae</taxon>
        <taxon>Frankia</taxon>
    </lineage>
</organism>
<dbReference type="GO" id="GO:0015833">
    <property type="term" value="P:peptide transport"/>
    <property type="evidence" value="ECO:0007669"/>
    <property type="project" value="TreeGrafter"/>
</dbReference>